<comment type="catalytic activity">
    <reaction evidence="4">
        <text>L-threonyl-[protein] + acetyl-CoA = O-acetyl-L-threonyl-[protein] + CoA</text>
        <dbReference type="Rhea" id="RHEA:65340"/>
        <dbReference type="Rhea" id="RHEA-COMP:11060"/>
        <dbReference type="Rhea" id="RHEA-COMP:16780"/>
        <dbReference type="ChEBI" id="CHEBI:30013"/>
        <dbReference type="ChEBI" id="CHEBI:57287"/>
        <dbReference type="ChEBI" id="CHEBI:57288"/>
        <dbReference type="ChEBI" id="CHEBI:141025"/>
    </reaction>
    <physiologicalReaction direction="left-to-right" evidence="4">
        <dbReference type="Rhea" id="RHEA:65341"/>
    </physiologicalReaction>
</comment>
<evidence type="ECO:0000256" key="1">
    <source>
        <dbReference type="ARBA" id="ARBA00022679"/>
    </source>
</evidence>
<reference evidence="7" key="2">
    <citation type="journal article" date="2013" name="Mol. Plant Microbe Interact.">
        <title>Gene-for-gene tolerance to bacterial wilt in Arabidopsis.</title>
        <authorList>
            <person name="Van der Linden L."/>
            <person name="Bredenkamp J."/>
            <person name="Naidoo S."/>
            <person name="Fouche-Weich J."/>
            <person name="Denby K.J."/>
            <person name="Genin S."/>
            <person name="Marco Y."/>
            <person name="Berger D.K."/>
        </authorList>
    </citation>
    <scope>NUCLEOTIDE SEQUENCE</scope>
    <source>
        <strain evidence="7">BCCF 402</strain>
    </source>
</reference>
<accession>L7ZAX8</accession>
<feature type="compositionally biased region" description="Low complexity" evidence="6">
    <location>
        <begin position="120"/>
        <end position="134"/>
    </location>
</feature>
<organism evidence="7">
    <name type="scientific">Ralstonia solanacearum</name>
    <name type="common">Pseudomonas solanacearum</name>
    <dbReference type="NCBI Taxonomy" id="305"/>
    <lineage>
        <taxon>Bacteria</taxon>
        <taxon>Pseudomonadati</taxon>
        <taxon>Pseudomonadota</taxon>
        <taxon>Betaproteobacteria</taxon>
        <taxon>Burkholderiales</taxon>
        <taxon>Burkholderiaceae</taxon>
        <taxon>Ralstonia</taxon>
        <taxon>Ralstonia solanacearum species complex</taxon>
    </lineage>
</organism>
<feature type="compositionally biased region" description="Low complexity" evidence="6">
    <location>
        <begin position="1"/>
        <end position="15"/>
    </location>
</feature>
<gene>
    <name evidence="7" type="primary">popp2</name>
</gene>
<evidence type="ECO:0000256" key="2">
    <source>
        <dbReference type="ARBA" id="ARBA00023315"/>
    </source>
</evidence>
<name>L7ZAX8_RALSL</name>
<feature type="compositionally biased region" description="Polar residues" evidence="6">
    <location>
        <begin position="144"/>
        <end position="153"/>
    </location>
</feature>
<dbReference type="InterPro" id="IPR005083">
    <property type="entry name" value="YopJ-like"/>
</dbReference>
<comment type="catalytic activity">
    <reaction evidence="5">
        <text>L-seryl-[protein] + acetyl-CoA = O-acetyl-L-seryl-[protein] + CoA</text>
        <dbReference type="Rhea" id="RHEA:59392"/>
        <dbReference type="Rhea" id="RHEA-COMP:9863"/>
        <dbReference type="Rhea" id="RHEA-COMP:15352"/>
        <dbReference type="ChEBI" id="CHEBI:29999"/>
        <dbReference type="ChEBI" id="CHEBI:57287"/>
        <dbReference type="ChEBI" id="CHEBI:57288"/>
        <dbReference type="ChEBI" id="CHEBI:141128"/>
    </reaction>
    <physiologicalReaction direction="left-to-right" evidence="5">
        <dbReference type="Rhea" id="RHEA:59393"/>
    </physiologicalReaction>
</comment>
<evidence type="ECO:0000256" key="6">
    <source>
        <dbReference type="SAM" id="MobiDB-lite"/>
    </source>
</evidence>
<evidence type="ECO:0000256" key="5">
    <source>
        <dbReference type="ARBA" id="ARBA00048662"/>
    </source>
</evidence>
<feature type="compositionally biased region" description="Polar residues" evidence="6">
    <location>
        <begin position="16"/>
        <end position="29"/>
    </location>
</feature>
<dbReference type="AlphaFoldDB" id="L7ZAX8"/>
<keyword evidence="1" id="KW-0808">Transferase</keyword>
<protein>
    <submittedName>
        <fullName evidence="7">PopP2 protein</fullName>
    </submittedName>
</protein>
<keyword evidence="2" id="KW-0012">Acyltransferase</keyword>
<evidence type="ECO:0000313" key="7">
    <source>
        <dbReference type="EMBL" id="AGE10388.1"/>
    </source>
</evidence>
<feature type="region of interest" description="Disordered" evidence="6">
    <location>
        <begin position="1"/>
        <end position="60"/>
    </location>
</feature>
<evidence type="ECO:0000256" key="4">
    <source>
        <dbReference type="ARBA" id="ARBA00048364"/>
    </source>
</evidence>
<feature type="region of interest" description="Disordered" evidence="6">
    <location>
        <begin position="115"/>
        <end position="153"/>
    </location>
</feature>
<dbReference type="Pfam" id="PF03421">
    <property type="entry name" value="Acetyltransf_14"/>
    <property type="match status" value="1"/>
</dbReference>
<sequence length="488" mass="52845">MKVSSANAGVSASSADNTSARPSQTSADTTALGRRRRAPEDAPGSPPARRQRQDSPEDSAQTMFRRAGMTALPPSPATSEHVPLLDNRPTLERMGVDHPLPGRTWYETGHTTASLADRTSTASAAQVASSSRSAGPATAARPQPTRTSAGQQATVDRLRTQVTGFLSGALGKLQALSAQNMDPELAQFRVLDVDRAIMPLLIVAENARNPGLNLVPLHMDMAEDEEVRTQPPMAGSRHIAEFVASARPGRYRAVIDDGSHTRAADIRKDASGTSVIVVDPLRKEKDESAYVDYADNVNMEFGEHAKCAFIPVDIQKSFFDCRILSLSLALKMHDKDDAFAAFHETLRNGGDPSHHVSRAQQTEELGATLVLDGAPLVDARMMKHGQAASSVSRYLGNHPEQSTVPVNKRNETLGERTTRHLVKRKVRNRADSEGRVTSGETKEITFSNSVEQKRIALLNRAASYVNSAPPPVVMRMAKLLQDSLLDTN</sequence>
<comment type="similarity">
    <text evidence="3">Belongs to the acetyltransferase YopJ family.</text>
</comment>
<dbReference type="EMBL" id="JX135562">
    <property type="protein sequence ID" value="AGE10388.1"/>
    <property type="molecule type" value="Genomic_DNA"/>
</dbReference>
<proteinExistence type="inferred from homology"/>
<dbReference type="GO" id="GO:0016746">
    <property type="term" value="F:acyltransferase activity"/>
    <property type="evidence" value="ECO:0007669"/>
    <property type="project" value="UniProtKB-KW"/>
</dbReference>
<reference evidence="7" key="1">
    <citation type="submission" date="2012-06" db="EMBL/GenBank/DDBJ databases">
        <authorList>
            <person name="van der Linden L.E."/>
        </authorList>
    </citation>
    <scope>NUCLEOTIDE SEQUENCE</scope>
    <source>
        <strain evidence="7">BCCF 402</strain>
    </source>
</reference>
<evidence type="ECO:0000256" key="3">
    <source>
        <dbReference type="ARBA" id="ARBA00023785"/>
    </source>
</evidence>